<evidence type="ECO:0000313" key="3">
    <source>
        <dbReference type="EMBL" id="CAD9145301.1"/>
    </source>
</evidence>
<dbReference type="SUPFAM" id="SSF48690">
    <property type="entry name" value="Epsilon subunit of mitochondrial F1F0-ATP synthase"/>
    <property type="match status" value="1"/>
</dbReference>
<proteinExistence type="inferred from homology"/>
<dbReference type="Pfam" id="PF04627">
    <property type="entry name" value="ATP-synt_Eps"/>
    <property type="match status" value="1"/>
</dbReference>
<reference evidence="3" key="1">
    <citation type="submission" date="2021-01" db="EMBL/GenBank/DDBJ databases">
        <authorList>
            <person name="Corre E."/>
            <person name="Pelletier E."/>
            <person name="Niang G."/>
            <person name="Scheremetjew M."/>
            <person name="Finn R."/>
            <person name="Kale V."/>
            <person name="Holt S."/>
            <person name="Cochrane G."/>
            <person name="Meng A."/>
            <person name="Brown T."/>
            <person name="Cohen L."/>
        </authorList>
    </citation>
    <scope>NUCLEOTIDE SEQUENCE</scope>
    <source>
        <strain evidence="3">CCAP 1951/1</strain>
    </source>
</reference>
<dbReference type="InterPro" id="IPR036742">
    <property type="entry name" value="ATP_synth_F1_esu_sf_mt"/>
</dbReference>
<dbReference type="AlphaFoldDB" id="A0A7S1W2R5"/>
<dbReference type="InterPro" id="IPR006721">
    <property type="entry name" value="ATP_synth_F1_esu_mt"/>
</dbReference>
<comment type="similarity">
    <text evidence="1">Belongs to the eukaryotic ATPase epsilon family.</text>
</comment>
<dbReference type="GO" id="GO:0005743">
    <property type="term" value="C:mitochondrial inner membrane"/>
    <property type="evidence" value="ECO:0007669"/>
    <property type="project" value="InterPro"/>
</dbReference>
<name>A0A7S1W2R5_NEODS</name>
<dbReference type="GO" id="GO:0045259">
    <property type="term" value="C:proton-transporting ATP synthase complex"/>
    <property type="evidence" value="ECO:0007669"/>
    <property type="project" value="InterPro"/>
</dbReference>
<evidence type="ECO:0000256" key="1">
    <source>
        <dbReference type="ARBA" id="ARBA00009502"/>
    </source>
</evidence>
<dbReference type="EMBL" id="HBGF01044637">
    <property type="protein sequence ID" value="CAD9145301.1"/>
    <property type="molecule type" value="Transcribed_RNA"/>
</dbReference>
<evidence type="ECO:0000256" key="2">
    <source>
        <dbReference type="SAM" id="MobiDB-lite"/>
    </source>
</evidence>
<protein>
    <submittedName>
        <fullName evidence="3">Uncharacterized protein</fullName>
    </submittedName>
</protein>
<sequence length="95" mass="10441">MFRATGTAMMFRASAVLREQEGWRDQGITYLQYLNTCTEATLACLKPQHAGKAGKWATVGYHAQEMDDAGVMQPVEKVPNTTDKYGKNPPAKSSS</sequence>
<dbReference type="GO" id="GO:0046933">
    <property type="term" value="F:proton-transporting ATP synthase activity, rotational mechanism"/>
    <property type="evidence" value="ECO:0007669"/>
    <property type="project" value="InterPro"/>
</dbReference>
<gene>
    <name evidence="3" type="ORF">NDES1114_LOCUS29892</name>
</gene>
<organism evidence="3">
    <name type="scientific">Neobodo designis</name>
    <name type="common">Flagellated protozoan</name>
    <name type="synonym">Bodo designis</name>
    <dbReference type="NCBI Taxonomy" id="312471"/>
    <lineage>
        <taxon>Eukaryota</taxon>
        <taxon>Discoba</taxon>
        <taxon>Euglenozoa</taxon>
        <taxon>Kinetoplastea</taxon>
        <taxon>Metakinetoplastina</taxon>
        <taxon>Neobodonida</taxon>
        <taxon>Neobodo</taxon>
    </lineage>
</organism>
<dbReference type="Gene3D" id="1.10.1620.20">
    <property type="entry name" value="ATP synthase, F1 complex, epsilon subunit superfamily, mitochondrial"/>
    <property type="match status" value="1"/>
</dbReference>
<feature type="region of interest" description="Disordered" evidence="2">
    <location>
        <begin position="71"/>
        <end position="95"/>
    </location>
</feature>
<accession>A0A7S1W2R5</accession>